<evidence type="ECO:0000259" key="3">
    <source>
        <dbReference type="Pfam" id="PF13529"/>
    </source>
</evidence>
<feature type="domain" description="Peptidase C39-like" evidence="3">
    <location>
        <begin position="110"/>
        <end position="253"/>
    </location>
</feature>
<organism evidence="4 5">
    <name type="scientific">Candidatus Magasanikbacteria bacterium CG10_big_fil_rev_8_21_14_0_10_38_6</name>
    <dbReference type="NCBI Taxonomy" id="1974647"/>
    <lineage>
        <taxon>Bacteria</taxon>
        <taxon>Candidatus Magasanikiibacteriota</taxon>
    </lineage>
</organism>
<feature type="transmembrane region" description="Helical" evidence="2">
    <location>
        <begin position="7"/>
        <end position="29"/>
    </location>
</feature>
<dbReference type="Gene3D" id="3.90.70.10">
    <property type="entry name" value="Cysteine proteinases"/>
    <property type="match status" value="1"/>
</dbReference>
<evidence type="ECO:0000256" key="2">
    <source>
        <dbReference type="SAM" id="Phobius"/>
    </source>
</evidence>
<accession>A0A2M6P020</accession>
<sequence>MKNRLFSFFNTVCLVLTGFFLVGTGYVWLGTVTVARQQQEIDDIGVVSYHDIQGMTDDVQQPTVEEISSEERVPIDSNENRVEEPERIDAPAHEPAPLLSLDKIPKKINLAVPFTSQAPEKNWDQPWQDACEEAAVLMVDAYYEGFGLSPLFAKDEIVKLLAYEEQFAWGGSIEIEKIDQMFQYWSLVPQLSSRVLENPTVEDIKQQVASGRPVLVVADGKVLPNKYFQNGGPAYHALVVRGYTEDSFITNDPGTQFGENLLYTYDDLMNSIRDWNGGDVKNGKRAVLVFE</sequence>
<keyword evidence="2" id="KW-1133">Transmembrane helix</keyword>
<dbReference type="AlphaFoldDB" id="A0A2M6P020"/>
<evidence type="ECO:0000313" key="5">
    <source>
        <dbReference type="Proteomes" id="UP000228528"/>
    </source>
</evidence>
<reference evidence="5" key="1">
    <citation type="submission" date="2017-09" db="EMBL/GenBank/DDBJ databases">
        <title>Depth-based differentiation of microbial function through sediment-hosted aquifers and enrichment of novel symbionts in the deep terrestrial subsurface.</title>
        <authorList>
            <person name="Probst A.J."/>
            <person name="Ladd B."/>
            <person name="Jarett J.K."/>
            <person name="Geller-Mcgrath D.E."/>
            <person name="Sieber C.M.K."/>
            <person name="Emerson J.B."/>
            <person name="Anantharaman K."/>
            <person name="Thomas B.C."/>
            <person name="Malmstrom R."/>
            <person name="Stieglmeier M."/>
            <person name="Klingl A."/>
            <person name="Woyke T."/>
            <person name="Ryan C.M."/>
            <person name="Banfield J.F."/>
        </authorList>
    </citation>
    <scope>NUCLEOTIDE SEQUENCE [LARGE SCALE GENOMIC DNA]</scope>
</reference>
<feature type="region of interest" description="Disordered" evidence="1">
    <location>
        <begin position="67"/>
        <end position="87"/>
    </location>
</feature>
<evidence type="ECO:0000313" key="4">
    <source>
        <dbReference type="EMBL" id="PIR77028.1"/>
    </source>
</evidence>
<dbReference type="EMBL" id="PFBW01000198">
    <property type="protein sequence ID" value="PIR77028.1"/>
    <property type="molecule type" value="Genomic_DNA"/>
</dbReference>
<gene>
    <name evidence="4" type="ORF">COU30_04695</name>
</gene>
<dbReference type="InterPro" id="IPR039564">
    <property type="entry name" value="Peptidase_C39-like"/>
</dbReference>
<dbReference type="Pfam" id="PF13529">
    <property type="entry name" value="Peptidase_C39_2"/>
    <property type="match status" value="1"/>
</dbReference>
<proteinExistence type="predicted"/>
<comment type="caution">
    <text evidence="4">The sequence shown here is derived from an EMBL/GenBank/DDBJ whole genome shotgun (WGS) entry which is preliminary data.</text>
</comment>
<keyword evidence="2" id="KW-0812">Transmembrane</keyword>
<feature type="compositionally biased region" description="Basic and acidic residues" evidence="1">
    <location>
        <begin position="69"/>
        <end position="87"/>
    </location>
</feature>
<evidence type="ECO:0000256" key="1">
    <source>
        <dbReference type="SAM" id="MobiDB-lite"/>
    </source>
</evidence>
<dbReference type="Proteomes" id="UP000228528">
    <property type="component" value="Unassembled WGS sequence"/>
</dbReference>
<protein>
    <recommendedName>
        <fullName evidence="3">Peptidase C39-like domain-containing protein</fullName>
    </recommendedName>
</protein>
<name>A0A2M6P020_9BACT</name>
<keyword evidence="2" id="KW-0472">Membrane</keyword>